<accession>A0A1I7SRY4</accession>
<evidence type="ECO:0000256" key="1">
    <source>
        <dbReference type="ARBA" id="ARBA00007447"/>
    </source>
</evidence>
<dbReference type="PANTHER" id="PTHR47966:SF45">
    <property type="entry name" value="PEPTIDASE A1 DOMAIN-CONTAINING PROTEIN"/>
    <property type="match status" value="1"/>
</dbReference>
<evidence type="ECO:0000256" key="2">
    <source>
        <dbReference type="SAM" id="SignalP"/>
    </source>
</evidence>
<dbReference type="AlphaFoldDB" id="A0A1I7SRY4"/>
<evidence type="ECO:0000313" key="6">
    <source>
        <dbReference type="Proteomes" id="UP000659654"/>
    </source>
</evidence>
<dbReference type="GO" id="GO:0005764">
    <property type="term" value="C:lysosome"/>
    <property type="evidence" value="ECO:0007669"/>
    <property type="project" value="TreeGrafter"/>
</dbReference>
<evidence type="ECO:0000259" key="3">
    <source>
        <dbReference type="PROSITE" id="PS51767"/>
    </source>
</evidence>
<evidence type="ECO:0000313" key="4">
    <source>
        <dbReference type="EMBL" id="CAD5217808.1"/>
    </source>
</evidence>
<dbReference type="Gene3D" id="2.40.70.10">
    <property type="entry name" value="Acid Proteases"/>
    <property type="match status" value="2"/>
</dbReference>
<sequence length="386" mass="41740">MKSIWLSLLLAAAVSSIEIPVQRRLVASTLSSGIPVDVDTASKAYVGVISLGSPGQDFNVAFDVNTPALWVPDSACSCGDRCKNEKLCPLLCASHCCAKNLLADEESGSCSNKLVFDPQKSRSYVGGNATVDLKFLGRTVKAATGYDTLRIGPHYRPGLTANTIKFGRVSEFHKDYKLVNYDGVFGLGFGEVNGLPSPIKQLASHGVIPSPLLTAYIYNQTRSTTVDGVLTIGEVDKRRCKAVEVFVETDRTADAWVFSSPVFNVSRTSGTTNGSWLGVLDFNANYIQVPPAAFTLIRNYMRGTVGEDGRITIPCINIPVYFNIGGQSLALNTATFTEHAGGMCKLNIRETPSSDKYAFRFGLPPLQSHCIVLDYNGRLAFTPKKV</sequence>
<feature type="domain" description="Peptidase A1" evidence="3">
    <location>
        <begin position="45"/>
        <end position="386"/>
    </location>
</feature>
<dbReference type="Proteomes" id="UP000095284">
    <property type="component" value="Unplaced"/>
</dbReference>
<feature type="chain" id="PRO_5035360206" evidence="2">
    <location>
        <begin position="17"/>
        <end position="386"/>
    </location>
</feature>
<dbReference type="Pfam" id="PF00026">
    <property type="entry name" value="Asp"/>
    <property type="match status" value="1"/>
</dbReference>
<keyword evidence="2" id="KW-0732">Signal</keyword>
<dbReference type="InterPro" id="IPR034164">
    <property type="entry name" value="Pepsin-like_dom"/>
</dbReference>
<gene>
    <name evidence="4" type="ORF">BXYJ_LOCUS5215</name>
</gene>
<keyword evidence="6" id="KW-1185">Reference proteome</keyword>
<dbReference type="PROSITE" id="PS51767">
    <property type="entry name" value="PEPTIDASE_A1"/>
    <property type="match status" value="1"/>
</dbReference>
<dbReference type="WBParaSite" id="BXY_1580100.1">
    <property type="protein sequence ID" value="BXY_1580100.1"/>
    <property type="gene ID" value="BXY_1580100"/>
</dbReference>
<protein>
    <submittedName>
        <fullName evidence="4">(pine wood nematode) hypothetical protein</fullName>
    </submittedName>
    <submittedName>
        <fullName evidence="7">Peptidase A1 domain-containing protein</fullName>
    </submittedName>
</protein>
<dbReference type="SMR" id="A0A1I7SRY4"/>
<dbReference type="CDD" id="cd05471">
    <property type="entry name" value="pepsin_like"/>
    <property type="match status" value="1"/>
</dbReference>
<comment type="similarity">
    <text evidence="1">Belongs to the peptidase A1 family.</text>
</comment>
<name>A0A1I7SRY4_BURXY</name>
<dbReference type="GO" id="GO:0006508">
    <property type="term" value="P:proteolysis"/>
    <property type="evidence" value="ECO:0007669"/>
    <property type="project" value="InterPro"/>
</dbReference>
<dbReference type="EMBL" id="CAJFDI010000002">
    <property type="protein sequence ID" value="CAD5217808.1"/>
    <property type="molecule type" value="Genomic_DNA"/>
</dbReference>
<dbReference type="EMBL" id="CAJFCV020000002">
    <property type="protein sequence ID" value="CAG9101714.1"/>
    <property type="molecule type" value="Genomic_DNA"/>
</dbReference>
<dbReference type="InterPro" id="IPR001461">
    <property type="entry name" value="Aspartic_peptidase_A1"/>
</dbReference>
<dbReference type="InterPro" id="IPR033121">
    <property type="entry name" value="PEPTIDASE_A1"/>
</dbReference>
<dbReference type="eggNOG" id="KOG1339">
    <property type="taxonomic scope" value="Eukaryota"/>
</dbReference>
<feature type="signal peptide" evidence="2">
    <location>
        <begin position="1"/>
        <end position="16"/>
    </location>
</feature>
<dbReference type="Proteomes" id="UP000659654">
    <property type="component" value="Unassembled WGS sequence"/>
</dbReference>
<dbReference type="GO" id="GO:0004190">
    <property type="term" value="F:aspartic-type endopeptidase activity"/>
    <property type="evidence" value="ECO:0007669"/>
    <property type="project" value="InterPro"/>
</dbReference>
<dbReference type="SUPFAM" id="SSF50630">
    <property type="entry name" value="Acid proteases"/>
    <property type="match status" value="1"/>
</dbReference>
<evidence type="ECO:0000313" key="5">
    <source>
        <dbReference type="Proteomes" id="UP000095284"/>
    </source>
</evidence>
<dbReference type="InterPro" id="IPR021109">
    <property type="entry name" value="Peptidase_aspartic_dom_sf"/>
</dbReference>
<dbReference type="Proteomes" id="UP000582659">
    <property type="component" value="Unassembled WGS sequence"/>
</dbReference>
<evidence type="ECO:0000313" key="7">
    <source>
        <dbReference type="WBParaSite" id="BXY_1580100.1"/>
    </source>
</evidence>
<reference evidence="4" key="2">
    <citation type="submission" date="2020-09" db="EMBL/GenBank/DDBJ databases">
        <authorList>
            <person name="Kikuchi T."/>
        </authorList>
    </citation>
    <scope>NUCLEOTIDE SEQUENCE</scope>
    <source>
        <strain evidence="4">Ka4C1</strain>
    </source>
</reference>
<dbReference type="OrthoDB" id="5853681at2759"/>
<organism evidence="5 7">
    <name type="scientific">Bursaphelenchus xylophilus</name>
    <name type="common">Pinewood nematode worm</name>
    <name type="synonym">Aphelenchoides xylophilus</name>
    <dbReference type="NCBI Taxonomy" id="6326"/>
    <lineage>
        <taxon>Eukaryota</taxon>
        <taxon>Metazoa</taxon>
        <taxon>Ecdysozoa</taxon>
        <taxon>Nematoda</taxon>
        <taxon>Chromadorea</taxon>
        <taxon>Rhabditida</taxon>
        <taxon>Tylenchina</taxon>
        <taxon>Tylenchomorpha</taxon>
        <taxon>Aphelenchoidea</taxon>
        <taxon>Aphelenchoididae</taxon>
        <taxon>Bursaphelenchus</taxon>
    </lineage>
</organism>
<dbReference type="PANTHER" id="PTHR47966">
    <property type="entry name" value="BETA-SITE APP-CLEAVING ENZYME, ISOFORM A-RELATED"/>
    <property type="match status" value="1"/>
</dbReference>
<proteinExistence type="inferred from homology"/>
<reference evidence="7" key="1">
    <citation type="submission" date="2016-11" db="UniProtKB">
        <authorList>
            <consortium name="WormBaseParasite"/>
        </authorList>
    </citation>
    <scope>IDENTIFICATION</scope>
</reference>